<reference evidence="1 3" key="1">
    <citation type="submission" date="2015-06" db="EMBL/GenBank/DDBJ databases">
        <title>Genome sequencing of Cronobacter sp. strain DJ34 isolated from petroleum contaminated sludge of Duliajan Oil Fields, Assam, India.</title>
        <authorList>
            <person name="Pal S."/>
            <person name="Banerjee T.D."/>
            <person name="Roy A."/>
            <person name="Sar P."/>
            <person name="Kazy S.K."/>
        </authorList>
    </citation>
    <scope>NUCLEOTIDE SEQUENCE [LARGE SCALE GENOMIC DNA]</scope>
    <source>
        <strain evidence="1 3">DJ34</strain>
    </source>
</reference>
<evidence type="ECO:0000313" key="3">
    <source>
        <dbReference type="Proteomes" id="UP000037315"/>
    </source>
</evidence>
<dbReference type="AlphaFoldDB" id="A0A0J8Y8N8"/>
<gene>
    <name evidence="2" type="ORF">ACH50_00805</name>
    <name evidence="1" type="ORF">ACH50_15520</name>
</gene>
<dbReference type="EMBL" id="LFEJ01000019">
    <property type="protein sequence ID" value="KMV33744.1"/>
    <property type="molecule type" value="Genomic_DNA"/>
</dbReference>
<dbReference type="Proteomes" id="UP000037315">
    <property type="component" value="Unassembled WGS sequence"/>
</dbReference>
<protein>
    <submittedName>
        <fullName evidence="1">Uncharacterized protein</fullName>
    </submittedName>
</protein>
<dbReference type="EMBL" id="LFEJ01000002">
    <property type="protein sequence ID" value="KMV36605.1"/>
    <property type="molecule type" value="Genomic_DNA"/>
</dbReference>
<proteinExistence type="predicted"/>
<accession>A0A0J8Y8N8</accession>
<comment type="caution">
    <text evidence="1">The sequence shown here is derived from an EMBL/GenBank/DDBJ whole genome shotgun (WGS) entry which is preliminary data.</text>
</comment>
<sequence length="62" mass="7354">MQKPYEPGKIENAILHNCCEIAHQRYRLRITRRLINQPAEIFMESRKVLLKIPAGRLDNRLP</sequence>
<name>A0A0J8Y8N8_9ENTR</name>
<keyword evidence="3" id="KW-1185">Reference proteome</keyword>
<organism evidence="1 3">
    <name type="scientific">Franconibacter pulveris</name>
    <dbReference type="NCBI Taxonomy" id="435910"/>
    <lineage>
        <taxon>Bacteria</taxon>
        <taxon>Pseudomonadati</taxon>
        <taxon>Pseudomonadota</taxon>
        <taxon>Gammaproteobacteria</taxon>
        <taxon>Enterobacterales</taxon>
        <taxon>Enterobacteriaceae</taxon>
        <taxon>Franconibacter</taxon>
    </lineage>
</organism>
<evidence type="ECO:0000313" key="1">
    <source>
        <dbReference type="EMBL" id="KMV33744.1"/>
    </source>
</evidence>
<evidence type="ECO:0000313" key="2">
    <source>
        <dbReference type="EMBL" id="KMV36605.1"/>
    </source>
</evidence>
<dbReference type="PATRIC" id="fig|1656095.3.peg.3330"/>